<keyword evidence="2" id="KW-1185">Reference proteome</keyword>
<dbReference type="EMBL" id="VAUA01000007">
    <property type="protein sequence ID" value="TLP61415.1"/>
    <property type="molecule type" value="Genomic_DNA"/>
</dbReference>
<dbReference type="InterPro" id="IPR035959">
    <property type="entry name" value="RutC-like_sf"/>
</dbReference>
<dbReference type="RefSeq" id="WP_138163803.1">
    <property type="nucleotide sequence ID" value="NZ_VAUA01000007.1"/>
</dbReference>
<dbReference type="SUPFAM" id="SSF55298">
    <property type="entry name" value="YjgF-like"/>
    <property type="match status" value="1"/>
</dbReference>
<dbReference type="PANTHER" id="PTHR43857">
    <property type="entry name" value="BLR7761 PROTEIN"/>
    <property type="match status" value="1"/>
</dbReference>
<dbReference type="CDD" id="cd06154">
    <property type="entry name" value="YjgF_YER057c_UK114_like_6"/>
    <property type="match status" value="1"/>
</dbReference>
<sequence>MTYDRELISNGNPMEKIVGFSRAIRVGPFITVGGTAPVGADGKTVGVGDVAAQTRQCLEVIKTALEQAGSGPHDVVRTRIILTNIDDWKAAIDVRKEYFADVRPVDTIMAVDRFVNPEWLIEIEADAVIAGFGEADE</sequence>
<reference evidence="1 2" key="1">
    <citation type="submission" date="2019-05" db="EMBL/GenBank/DDBJ databases">
        <title>Draft genome sequence of Pelagicola sp. DSW4-44.</title>
        <authorList>
            <person name="Oh J."/>
        </authorList>
    </citation>
    <scope>NUCLEOTIDE SEQUENCE [LARGE SCALE GENOMIC DNA]</scope>
    <source>
        <strain evidence="1 2">DSW4-44</strain>
    </source>
</reference>
<name>A0ABY2UT97_9RHOB</name>
<dbReference type="Pfam" id="PF01042">
    <property type="entry name" value="Ribonuc_L-PSP"/>
    <property type="match status" value="1"/>
</dbReference>
<dbReference type="PANTHER" id="PTHR43857:SF1">
    <property type="entry name" value="YJGH FAMILY PROTEIN"/>
    <property type="match status" value="1"/>
</dbReference>
<evidence type="ECO:0000313" key="1">
    <source>
        <dbReference type="EMBL" id="TLP61415.1"/>
    </source>
</evidence>
<evidence type="ECO:0000313" key="2">
    <source>
        <dbReference type="Proteomes" id="UP000305041"/>
    </source>
</evidence>
<comment type="caution">
    <text evidence="1">The sequence shown here is derived from an EMBL/GenBank/DDBJ whole genome shotgun (WGS) entry which is preliminary data.</text>
</comment>
<organism evidence="1 2">
    <name type="scientific">Parasedimentitalea maritima</name>
    <dbReference type="NCBI Taxonomy" id="2578117"/>
    <lineage>
        <taxon>Bacteria</taxon>
        <taxon>Pseudomonadati</taxon>
        <taxon>Pseudomonadota</taxon>
        <taxon>Alphaproteobacteria</taxon>
        <taxon>Rhodobacterales</taxon>
        <taxon>Paracoccaceae</taxon>
        <taxon>Parasedimentitalea</taxon>
    </lineage>
</organism>
<dbReference type="Gene3D" id="3.30.1330.40">
    <property type="entry name" value="RutC-like"/>
    <property type="match status" value="1"/>
</dbReference>
<protein>
    <submittedName>
        <fullName evidence="1">RidA family protein</fullName>
    </submittedName>
</protein>
<dbReference type="Proteomes" id="UP000305041">
    <property type="component" value="Unassembled WGS sequence"/>
</dbReference>
<gene>
    <name evidence="1" type="ORF">FEE96_14325</name>
</gene>
<dbReference type="InterPro" id="IPR006175">
    <property type="entry name" value="YjgF/YER057c/UK114"/>
</dbReference>
<accession>A0ABY2UT97</accession>
<proteinExistence type="predicted"/>